<dbReference type="RefSeq" id="WP_290265459.1">
    <property type="nucleotide sequence ID" value="NZ_JAUFQG010000006.1"/>
</dbReference>
<gene>
    <name evidence="1" type="ORF">ACFOX3_09755</name>
</gene>
<sequence length="128" mass="14889">MIKHELGSMNELEALLSGANDRVLPDEKFYKRTYYISADKFNQLQYYRLNFNPYNEIAKGAGADQFGIWRSQIRTYLGHINNAGHAARFMIRPLTIETLKNADLIRNLENNFCYELEQGAEYGIPYDI</sequence>
<evidence type="ECO:0000313" key="2">
    <source>
        <dbReference type="Proteomes" id="UP001595840"/>
    </source>
</evidence>
<dbReference type="EMBL" id="JBHSCX010000007">
    <property type="protein sequence ID" value="MFC4362590.1"/>
    <property type="molecule type" value="Genomic_DNA"/>
</dbReference>
<reference evidence="2" key="1">
    <citation type="journal article" date="2019" name="Int. J. Syst. Evol. Microbiol.">
        <title>The Global Catalogue of Microorganisms (GCM) 10K type strain sequencing project: providing services to taxonomists for standard genome sequencing and annotation.</title>
        <authorList>
            <consortium name="The Broad Institute Genomics Platform"/>
            <consortium name="The Broad Institute Genome Sequencing Center for Infectious Disease"/>
            <person name="Wu L."/>
            <person name="Ma J."/>
        </authorList>
    </citation>
    <scope>NUCLEOTIDE SEQUENCE [LARGE SCALE GENOMIC DNA]</scope>
    <source>
        <strain evidence="2">CECT 8570</strain>
    </source>
</reference>
<name>A0ABV8V5R8_9GAMM</name>
<organism evidence="1 2">
    <name type="scientific">Simiduia curdlanivorans</name>
    <dbReference type="NCBI Taxonomy" id="1492769"/>
    <lineage>
        <taxon>Bacteria</taxon>
        <taxon>Pseudomonadati</taxon>
        <taxon>Pseudomonadota</taxon>
        <taxon>Gammaproteobacteria</taxon>
        <taxon>Cellvibrionales</taxon>
        <taxon>Cellvibrionaceae</taxon>
        <taxon>Simiduia</taxon>
    </lineage>
</organism>
<keyword evidence="2" id="KW-1185">Reference proteome</keyword>
<protein>
    <submittedName>
        <fullName evidence="1">Uncharacterized protein</fullName>
    </submittedName>
</protein>
<accession>A0ABV8V5R8</accession>
<dbReference type="Proteomes" id="UP001595840">
    <property type="component" value="Unassembled WGS sequence"/>
</dbReference>
<evidence type="ECO:0000313" key="1">
    <source>
        <dbReference type="EMBL" id="MFC4362590.1"/>
    </source>
</evidence>
<proteinExistence type="predicted"/>
<comment type="caution">
    <text evidence="1">The sequence shown here is derived from an EMBL/GenBank/DDBJ whole genome shotgun (WGS) entry which is preliminary data.</text>
</comment>